<proteinExistence type="predicted"/>
<gene>
    <name evidence="2" type="ORF">AAF712_002851</name>
</gene>
<organism evidence="2 3">
    <name type="scientific">Marasmius tenuissimus</name>
    <dbReference type="NCBI Taxonomy" id="585030"/>
    <lineage>
        <taxon>Eukaryota</taxon>
        <taxon>Fungi</taxon>
        <taxon>Dikarya</taxon>
        <taxon>Basidiomycota</taxon>
        <taxon>Agaricomycotina</taxon>
        <taxon>Agaricomycetes</taxon>
        <taxon>Agaricomycetidae</taxon>
        <taxon>Agaricales</taxon>
        <taxon>Marasmiineae</taxon>
        <taxon>Marasmiaceae</taxon>
        <taxon>Marasmius</taxon>
    </lineage>
</organism>
<evidence type="ECO:0000256" key="1">
    <source>
        <dbReference type="SAM" id="MobiDB-lite"/>
    </source>
</evidence>
<feature type="region of interest" description="Disordered" evidence="1">
    <location>
        <begin position="1"/>
        <end position="65"/>
    </location>
</feature>
<comment type="caution">
    <text evidence="2">The sequence shown here is derived from an EMBL/GenBank/DDBJ whole genome shotgun (WGS) entry which is preliminary data.</text>
</comment>
<protein>
    <submittedName>
        <fullName evidence="2">Uncharacterized protein</fullName>
    </submittedName>
</protein>
<keyword evidence="3" id="KW-1185">Reference proteome</keyword>
<evidence type="ECO:0000313" key="2">
    <source>
        <dbReference type="EMBL" id="KAL0069956.1"/>
    </source>
</evidence>
<dbReference type="EMBL" id="JBBXMP010000009">
    <property type="protein sequence ID" value="KAL0069956.1"/>
    <property type="molecule type" value="Genomic_DNA"/>
</dbReference>
<reference evidence="2 3" key="1">
    <citation type="submission" date="2024-05" db="EMBL/GenBank/DDBJ databases">
        <title>A draft genome resource for the thread blight pathogen Marasmius tenuissimus strain MS-2.</title>
        <authorList>
            <person name="Yulfo-Soto G.E."/>
            <person name="Baruah I.K."/>
            <person name="Amoako-Attah I."/>
            <person name="Bukari Y."/>
            <person name="Meinhardt L.W."/>
            <person name="Bailey B.A."/>
            <person name="Cohen S.P."/>
        </authorList>
    </citation>
    <scope>NUCLEOTIDE SEQUENCE [LARGE SCALE GENOMIC DNA]</scope>
    <source>
        <strain evidence="2 3">MS-2</strain>
    </source>
</reference>
<sequence length="158" mass="17656">MIHPAQHPLCRRPTTTAPSLSSMPSQRSPTMTEMPIGSDTQDAPSSRAEATTDEDELKAKPRPKLDVFKPGNAVSLQFLSRVRPLTRARSDFYSIFSATTNDDTNENQAEVEPRKPCNWNMYVTEEEREMAARLKEVMNEIVDGEEEQAVATMLLGGE</sequence>
<feature type="compositionally biased region" description="Polar residues" evidence="1">
    <location>
        <begin position="13"/>
        <end position="31"/>
    </location>
</feature>
<dbReference type="Proteomes" id="UP001437256">
    <property type="component" value="Unassembled WGS sequence"/>
</dbReference>
<name>A0ABR3A7S1_9AGAR</name>
<accession>A0ABR3A7S1</accession>
<evidence type="ECO:0000313" key="3">
    <source>
        <dbReference type="Proteomes" id="UP001437256"/>
    </source>
</evidence>